<evidence type="ECO:0000259" key="1">
    <source>
        <dbReference type="Pfam" id="PF22422"/>
    </source>
</evidence>
<feature type="domain" description="Mannosylglycerate hydrolase MGH1-like glycoside hydrolase" evidence="1">
    <location>
        <begin position="430"/>
        <end position="532"/>
    </location>
</feature>
<organism evidence="2 3">
    <name type="scientific">Paraburkholderia terrae</name>
    <dbReference type="NCBI Taxonomy" id="311230"/>
    <lineage>
        <taxon>Bacteria</taxon>
        <taxon>Pseudomonadati</taxon>
        <taxon>Pseudomonadota</taxon>
        <taxon>Betaproteobacteria</taxon>
        <taxon>Burkholderiales</taxon>
        <taxon>Burkholderiaceae</taxon>
        <taxon>Paraburkholderia</taxon>
    </lineage>
</organism>
<accession>A0A2I8EXZ4</accession>
<evidence type="ECO:0000313" key="3">
    <source>
        <dbReference type="Proteomes" id="UP000243502"/>
    </source>
</evidence>
<gene>
    <name evidence="2" type="ORF">C2L65_32300</name>
</gene>
<protein>
    <submittedName>
        <fullName evidence="2">Glucosidase</fullName>
    </submittedName>
</protein>
<sequence length="914" mass="104549">MQPASAINLLQSKEGSRLHGPDLARWRRWGPYLSDRQWGTVREDYSEYGTAWDYFPHDHARSRMYRWGEDGIAGFGNDPLDWCVSLALWNGHDPIIKERLFGLTNAQGNHGEDVKELYFYLDGTPTHSYMKMLYKYPHDAYPYQDLIDENARRGADQPEYEVLDTGVFDDNRYFDVWIEYAKHTHDDIVMRVTVENRSTLPGTLHVLPQFWARNRWAWSGKPGKPSLTLEPNAAEGARVIARNPTLDTTIVTAAAQQPIEWLFCENETNSRRIFGIDGEGPFKDGFNDYLVDGDERAIRRDKGTRAAAHVFLQLGPHEQSVLYLRWRPESAVEAAPLDMPALFTRRQAEADEFYAALQHDIADADARLVQRQALAGMLWSKQYYQFDVTRWHDGDPGQPVPPKGRRRGRNADWRHMCNGDIVSMPDKWEYPWYASWDLAFHAVAFAVVDPDFAKKQLQLLVKERYMHPNGQLPAYEWAFGDANPPVHAWATWRVYELDREITGVGDHEFLEVMFHKLLLNFSWWVNRKDADDRNIFQGGFLGLDNIGIFDRSSPLPTGGRIDQADGTAWMASYALDLMQIGLELAMTNAAYVEIAVKFFEHFLYIAEAVSCGEGCHTGLWDGRDEFFYDVLHLPDGARVPMRIRSIVGLIPLFAVHVLDEQIHGHLPGLRERLAWFLDHRPNLAKLVSRWTESGKGNTSLLSLLRGHRMKSLLKRALDENEFLSPYGVRALSRVHLQEPYVFDHDGVHVCIEYQPGESDSRVFGGNSNWRGPVWIPVNYLLIESLYEFHRYYGDEFGIEHPTGSGQYSSLSEVADDLARRVTTLFMKNEQGVRPVMAAYPMLQADPRSQDLILFHEYFHGDNGRGVGASHQTGWTGLVALLLQPRMMRLSHVAPDAMPVATQMKEDTMAASMGR</sequence>
<dbReference type="Gene3D" id="1.50.10.10">
    <property type="match status" value="1"/>
</dbReference>
<dbReference type="InterPro" id="IPR004888">
    <property type="entry name" value="Glycoside_hydrolase_63"/>
</dbReference>
<dbReference type="InterPro" id="IPR054491">
    <property type="entry name" value="MGH1-like_GH"/>
</dbReference>
<dbReference type="GO" id="GO:0009311">
    <property type="term" value="P:oligosaccharide metabolic process"/>
    <property type="evidence" value="ECO:0007669"/>
    <property type="project" value="InterPro"/>
</dbReference>
<dbReference type="EMBL" id="CP026113">
    <property type="protein sequence ID" value="AUT64370.1"/>
    <property type="molecule type" value="Genomic_DNA"/>
</dbReference>
<proteinExistence type="predicted"/>
<dbReference type="KEGG" id="pter:C2L65_32300"/>
<dbReference type="SUPFAM" id="SSF48208">
    <property type="entry name" value="Six-hairpin glycosidases"/>
    <property type="match status" value="1"/>
</dbReference>
<dbReference type="InterPro" id="IPR012341">
    <property type="entry name" value="6hp_glycosidase-like_sf"/>
</dbReference>
<dbReference type="PANTHER" id="PTHR10412:SF10">
    <property type="entry name" value="GLYCOSYL HYDROLASE FAMILY 63 C-TERMINAL DOMAIN-CONTAINING PROTEIN"/>
    <property type="match status" value="1"/>
</dbReference>
<dbReference type="GO" id="GO:0004573">
    <property type="term" value="F:Glc3Man9GlcNAc2 oligosaccharide glucosidase activity"/>
    <property type="evidence" value="ECO:0007669"/>
    <property type="project" value="InterPro"/>
</dbReference>
<dbReference type="Pfam" id="PF22422">
    <property type="entry name" value="MGH1-like_GH"/>
    <property type="match status" value="2"/>
</dbReference>
<name>A0A2I8EXZ4_9BURK</name>
<dbReference type="InterPro" id="IPR008928">
    <property type="entry name" value="6-hairpin_glycosidase_sf"/>
</dbReference>
<dbReference type="OrthoDB" id="9798687at2"/>
<feature type="domain" description="Mannosylglycerate hydrolase MGH1-like glycoside hydrolase" evidence="1">
    <location>
        <begin position="703"/>
        <end position="872"/>
    </location>
</feature>
<dbReference type="Proteomes" id="UP000243502">
    <property type="component" value="Chromosome 3"/>
</dbReference>
<dbReference type="RefSeq" id="WP_042315755.1">
    <property type="nucleotide sequence ID" value="NZ_CP026113.1"/>
</dbReference>
<reference evidence="2 3" key="1">
    <citation type="submission" date="2018-01" db="EMBL/GenBank/DDBJ databases">
        <title>Species boundaries and ecological features among Paraburkholderia terrae DSMZ17804T, P. hospita DSMZ17164T and P. caribensis DSMZ13236T.</title>
        <authorList>
            <person name="Pratama A.A."/>
        </authorList>
    </citation>
    <scope>NUCLEOTIDE SEQUENCE [LARGE SCALE GENOMIC DNA]</scope>
    <source>
        <strain evidence="2 3">DSM 17804</strain>
    </source>
</reference>
<evidence type="ECO:0000313" key="2">
    <source>
        <dbReference type="EMBL" id="AUT64370.1"/>
    </source>
</evidence>
<dbReference type="AlphaFoldDB" id="A0A2I8EXZ4"/>
<dbReference type="PANTHER" id="PTHR10412">
    <property type="entry name" value="MANNOSYL-OLIGOSACCHARIDE GLUCOSIDASE"/>
    <property type="match status" value="1"/>
</dbReference>